<name>A0A7W9WEA0_9BACT</name>
<dbReference type="GO" id="GO:0008610">
    <property type="term" value="P:lipid biosynthetic process"/>
    <property type="evidence" value="ECO:0007669"/>
    <property type="project" value="InterPro"/>
</dbReference>
<organism evidence="9 10">
    <name type="scientific">Hymenobacter luteus</name>
    <dbReference type="NCBI Taxonomy" id="1411122"/>
    <lineage>
        <taxon>Bacteria</taxon>
        <taxon>Pseudomonadati</taxon>
        <taxon>Bacteroidota</taxon>
        <taxon>Cytophagia</taxon>
        <taxon>Cytophagales</taxon>
        <taxon>Hymenobacteraceae</taxon>
        <taxon>Hymenobacter</taxon>
    </lineage>
</organism>
<evidence type="ECO:0000256" key="3">
    <source>
        <dbReference type="ARBA" id="ARBA00022989"/>
    </source>
</evidence>
<keyword evidence="2 7" id="KW-0812">Transmembrane</keyword>
<sequence length="258" mass="29883">MIALFGLLALVLERLLPYERAWLDGPDWNLDFTYYLVNYLIKVTAYFGILWVTSLVAFPKWFPTRWPFWGQVLLALTLIDFFLFFVHWQSHRYRWLWKLHAVHDSSERLYFLNGEKRHALHQVLEGLPGIGVCLLVGTPPPVIAAALALLAINMMMQHTNLDYRAGWLKKLFCVAELHRWHHRADYADAQVNYGAWLTVWDRLFGTAYDAPAMNNAQLLGPVGITEERSFPTSYLGQLLYPFRRVRVPGPKATPDPTP</sequence>
<dbReference type="AlphaFoldDB" id="A0A7W9WEA0"/>
<feature type="transmembrane region" description="Helical" evidence="7">
    <location>
        <begin position="68"/>
        <end position="88"/>
    </location>
</feature>
<keyword evidence="4" id="KW-0560">Oxidoreductase</keyword>
<dbReference type="EMBL" id="JACHGG010000010">
    <property type="protein sequence ID" value="MBB6061251.1"/>
    <property type="molecule type" value="Genomic_DNA"/>
</dbReference>
<dbReference type="InterPro" id="IPR051689">
    <property type="entry name" value="Sterol_desaturase/TMEM195"/>
</dbReference>
<keyword evidence="5" id="KW-0443">Lipid metabolism</keyword>
<evidence type="ECO:0000259" key="8">
    <source>
        <dbReference type="Pfam" id="PF04116"/>
    </source>
</evidence>
<evidence type="ECO:0000256" key="5">
    <source>
        <dbReference type="ARBA" id="ARBA00023098"/>
    </source>
</evidence>
<dbReference type="GO" id="GO:0006643">
    <property type="term" value="P:membrane lipid metabolic process"/>
    <property type="evidence" value="ECO:0007669"/>
    <property type="project" value="TreeGrafter"/>
</dbReference>
<dbReference type="Pfam" id="PF04116">
    <property type="entry name" value="FA_hydroxylase"/>
    <property type="match status" value="1"/>
</dbReference>
<dbReference type="GO" id="GO:0050479">
    <property type="term" value="F:glyceryl-ether monooxygenase activity"/>
    <property type="evidence" value="ECO:0007669"/>
    <property type="project" value="TreeGrafter"/>
</dbReference>
<dbReference type="PANTHER" id="PTHR21624:SF1">
    <property type="entry name" value="ALKYLGLYCEROL MONOOXYGENASE"/>
    <property type="match status" value="1"/>
</dbReference>
<feature type="transmembrane region" description="Helical" evidence="7">
    <location>
        <begin position="129"/>
        <end position="152"/>
    </location>
</feature>
<comment type="subcellular location">
    <subcellularLocation>
        <location evidence="1">Endomembrane system</location>
        <topology evidence="1">Multi-pass membrane protein</topology>
    </subcellularLocation>
</comment>
<evidence type="ECO:0000256" key="6">
    <source>
        <dbReference type="ARBA" id="ARBA00023136"/>
    </source>
</evidence>
<reference evidence="9 10" key="1">
    <citation type="submission" date="2020-08" db="EMBL/GenBank/DDBJ databases">
        <title>Genomic Encyclopedia of Type Strains, Phase IV (KMG-IV): sequencing the most valuable type-strain genomes for metagenomic binning, comparative biology and taxonomic classification.</title>
        <authorList>
            <person name="Goeker M."/>
        </authorList>
    </citation>
    <scope>NUCLEOTIDE SEQUENCE [LARGE SCALE GENOMIC DNA]</scope>
    <source>
        <strain evidence="9 10">DSM 26718</strain>
    </source>
</reference>
<dbReference type="InterPro" id="IPR006694">
    <property type="entry name" value="Fatty_acid_hydroxylase"/>
</dbReference>
<gene>
    <name evidence="9" type="ORF">HNQ93_004130</name>
</gene>
<evidence type="ECO:0000256" key="7">
    <source>
        <dbReference type="SAM" id="Phobius"/>
    </source>
</evidence>
<proteinExistence type="predicted"/>
<accession>A0A7W9WEA0</accession>
<evidence type="ECO:0000256" key="4">
    <source>
        <dbReference type="ARBA" id="ARBA00023002"/>
    </source>
</evidence>
<comment type="caution">
    <text evidence="9">The sequence shown here is derived from an EMBL/GenBank/DDBJ whole genome shotgun (WGS) entry which is preliminary data.</text>
</comment>
<feature type="domain" description="Fatty acid hydroxylase" evidence="8">
    <location>
        <begin position="72"/>
        <end position="206"/>
    </location>
</feature>
<evidence type="ECO:0000313" key="10">
    <source>
        <dbReference type="Proteomes" id="UP000532746"/>
    </source>
</evidence>
<dbReference type="PANTHER" id="PTHR21624">
    <property type="entry name" value="STEROL DESATURASE-RELATED PROTEIN"/>
    <property type="match status" value="1"/>
</dbReference>
<dbReference type="RefSeq" id="WP_183405461.1">
    <property type="nucleotide sequence ID" value="NZ_JACHGG010000010.1"/>
</dbReference>
<dbReference type="GO" id="GO:0012505">
    <property type="term" value="C:endomembrane system"/>
    <property type="evidence" value="ECO:0007669"/>
    <property type="project" value="UniProtKB-SubCell"/>
</dbReference>
<dbReference type="GO" id="GO:0016020">
    <property type="term" value="C:membrane"/>
    <property type="evidence" value="ECO:0007669"/>
    <property type="project" value="GOC"/>
</dbReference>
<evidence type="ECO:0000313" key="9">
    <source>
        <dbReference type="EMBL" id="MBB6061251.1"/>
    </source>
</evidence>
<dbReference type="GO" id="GO:0005506">
    <property type="term" value="F:iron ion binding"/>
    <property type="evidence" value="ECO:0007669"/>
    <property type="project" value="InterPro"/>
</dbReference>
<evidence type="ECO:0000256" key="1">
    <source>
        <dbReference type="ARBA" id="ARBA00004127"/>
    </source>
</evidence>
<dbReference type="Proteomes" id="UP000532746">
    <property type="component" value="Unassembled WGS sequence"/>
</dbReference>
<feature type="transmembrane region" description="Helical" evidence="7">
    <location>
        <begin position="33"/>
        <end position="56"/>
    </location>
</feature>
<protein>
    <submittedName>
        <fullName evidence="9">Sterol desaturase/sphingolipid hydroxylase (Fatty acid hydroxylase superfamily)</fullName>
    </submittedName>
</protein>
<keyword evidence="10" id="KW-1185">Reference proteome</keyword>
<evidence type="ECO:0000256" key="2">
    <source>
        <dbReference type="ARBA" id="ARBA00022692"/>
    </source>
</evidence>
<keyword evidence="6 7" id="KW-0472">Membrane</keyword>
<keyword evidence="3 7" id="KW-1133">Transmembrane helix</keyword>